<evidence type="ECO:0000256" key="6">
    <source>
        <dbReference type="ARBA" id="ARBA00022741"/>
    </source>
</evidence>
<dbReference type="KEGG" id="asal:CFBP5507_25085"/>
<dbReference type="PANTHER" id="PTHR43790:SF3">
    <property type="entry name" value="D-ALLOSE IMPORT ATP-BINDING PROTEIN ALSA-RELATED"/>
    <property type="match status" value="1"/>
</dbReference>
<keyword evidence="4" id="KW-0762">Sugar transport</keyword>
<evidence type="ECO:0000256" key="3">
    <source>
        <dbReference type="ARBA" id="ARBA00022475"/>
    </source>
</evidence>
<evidence type="ECO:0000256" key="8">
    <source>
        <dbReference type="ARBA" id="ARBA00022967"/>
    </source>
</evidence>
<dbReference type="PROSITE" id="PS50893">
    <property type="entry name" value="ABC_TRANSPORTER_2"/>
    <property type="match status" value="2"/>
</dbReference>
<name>A0A4Z1QS93_9HYPH</name>
<protein>
    <submittedName>
        <fullName evidence="10">Sugar ABC transporter ATP-binding protein</fullName>
    </submittedName>
</protein>
<evidence type="ECO:0000256" key="5">
    <source>
        <dbReference type="ARBA" id="ARBA00022737"/>
    </source>
</evidence>
<dbReference type="EMBL" id="CP109970">
    <property type="protein sequence ID" value="UYZ11126.1"/>
    <property type="molecule type" value="Genomic_DNA"/>
</dbReference>
<dbReference type="InterPro" id="IPR003593">
    <property type="entry name" value="AAA+_ATPase"/>
</dbReference>
<keyword evidence="8" id="KW-1278">Translocase</keyword>
<dbReference type="OrthoDB" id="9805029at2"/>
<dbReference type="PROSITE" id="PS00211">
    <property type="entry name" value="ABC_TRANSPORTER_1"/>
    <property type="match status" value="1"/>
</dbReference>
<dbReference type="InterPro" id="IPR017871">
    <property type="entry name" value="ABC_transporter-like_CS"/>
</dbReference>
<keyword evidence="6" id="KW-0547">Nucleotide-binding</keyword>
<evidence type="ECO:0000313" key="11">
    <source>
        <dbReference type="Proteomes" id="UP000298735"/>
    </source>
</evidence>
<reference evidence="10" key="1">
    <citation type="submission" date="2022-10" db="EMBL/GenBank/DDBJ databases">
        <title>Complete genome sequence of Agrobacterium salinitolerans CFBP5507.</title>
        <authorList>
            <person name="Tchabashvili S."/>
            <person name="Yen H.-C."/>
            <person name="Haryono M."/>
            <person name="Lin Y.-C."/>
            <person name="Lai E.-M."/>
            <person name="Kuo C.-H."/>
        </authorList>
    </citation>
    <scope>NUCLEOTIDE SEQUENCE</scope>
    <source>
        <strain evidence="10">CFBP5507</strain>
        <plasmid evidence="10">pAtCFBP5507a</plasmid>
    </source>
</reference>
<keyword evidence="10" id="KW-0614">Plasmid</keyword>
<dbReference type="PANTHER" id="PTHR43790">
    <property type="entry name" value="CARBOHYDRATE TRANSPORT ATP-BINDING PROTEIN MG119-RELATED"/>
    <property type="match status" value="1"/>
</dbReference>
<comment type="similarity">
    <text evidence="1">Belongs to the ABC transporter superfamily.</text>
</comment>
<evidence type="ECO:0000313" key="10">
    <source>
        <dbReference type="EMBL" id="UYZ11126.1"/>
    </source>
</evidence>
<sequence length="509" mass="54868">MNKGQLTSTLRPKPEARSHYLFEATGVAKAFHGVPALRSGKLVLKPGTVHALCGGNGAGKSTFLNIAMGLLRRDSGEIRVKGVPVDFKSANEALVHGIAIITQELAPVREMTVAENIYLGREPKRFGAFVDFKALEQQAQALLDDIGFPLNASSRMSALSLAETQLVEIAKALSFEADIVIMDEPTSAIGEHEAHILFEAIRRLTRRGSAVIYVSHKLSEIFEIADEYTVFRDGAYVASGRIGDITRKELVTHIVGREVKLVEKERPNAGAPILLEVKNLSRGTSFRDVSISVAAGEIVGIYGLLGSGRTEFLEAVYGMEKSTSGEVILNGKSVPKGQPGQSIKMGMAMVSEDRKDSGLVLSSSIAHNITLSALTLMAVSGFISQKKERQVVQEMIRTQRIKTSSSDLSVENLSGGNQQKVVFARCLTTSPKLLICDEPTRGIDEGSKQEIYAFLRDFAAKGHGVLVVSSEAPEVLQVSDRIAIFKSGRLIGVVDGHTATQQAIIELAS</sequence>
<keyword evidence="9" id="KW-0472">Membrane</keyword>
<organism evidence="10 11">
    <name type="scientific">Agrobacterium salinitolerans</name>
    <dbReference type="NCBI Taxonomy" id="1183413"/>
    <lineage>
        <taxon>Bacteria</taxon>
        <taxon>Pseudomonadati</taxon>
        <taxon>Pseudomonadota</taxon>
        <taxon>Alphaproteobacteria</taxon>
        <taxon>Hyphomicrobiales</taxon>
        <taxon>Rhizobiaceae</taxon>
        <taxon>Rhizobium/Agrobacterium group</taxon>
        <taxon>Agrobacterium</taxon>
    </lineage>
</organism>
<accession>A0A4Z1QS93</accession>
<proteinExistence type="inferred from homology"/>
<dbReference type="CDD" id="cd03216">
    <property type="entry name" value="ABC_Carb_Monos_I"/>
    <property type="match status" value="1"/>
</dbReference>
<dbReference type="GO" id="GO:0005524">
    <property type="term" value="F:ATP binding"/>
    <property type="evidence" value="ECO:0007669"/>
    <property type="project" value="UniProtKB-KW"/>
</dbReference>
<evidence type="ECO:0000256" key="2">
    <source>
        <dbReference type="ARBA" id="ARBA00022448"/>
    </source>
</evidence>
<dbReference type="SUPFAM" id="SSF52540">
    <property type="entry name" value="P-loop containing nucleoside triphosphate hydrolases"/>
    <property type="match status" value="2"/>
</dbReference>
<dbReference type="InterPro" id="IPR027417">
    <property type="entry name" value="P-loop_NTPase"/>
</dbReference>
<evidence type="ECO:0000256" key="4">
    <source>
        <dbReference type="ARBA" id="ARBA00022597"/>
    </source>
</evidence>
<dbReference type="Proteomes" id="UP000298735">
    <property type="component" value="Plasmid pAtCFBP5507a"/>
</dbReference>
<keyword evidence="7 10" id="KW-0067">ATP-binding</keyword>
<evidence type="ECO:0000256" key="9">
    <source>
        <dbReference type="ARBA" id="ARBA00023136"/>
    </source>
</evidence>
<keyword evidence="5" id="KW-0677">Repeat</keyword>
<keyword evidence="2" id="KW-0813">Transport</keyword>
<geneLocation type="plasmid" evidence="10 11">
    <name>pAtCFBP5507a</name>
</geneLocation>
<dbReference type="Gene3D" id="3.40.50.300">
    <property type="entry name" value="P-loop containing nucleotide triphosphate hydrolases"/>
    <property type="match status" value="2"/>
</dbReference>
<keyword evidence="3" id="KW-1003">Cell membrane</keyword>
<dbReference type="InterPro" id="IPR003439">
    <property type="entry name" value="ABC_transporter-like_ATP-bd"/>
</dbReference>
<dbReference type="GO" id="GO:0016887">
    <property type="term" value="F:ATP hydrolysis activity"/>
    <property type="evidence" value="ECO:0007669"/>
    <property type="project" value="InterPro"/>
</dbReference>
<dbReference type="Pfam" id="PF00005">
    <property type="entry name" value="ABC_tran"/>
    <property type="match status" value="2"/>
</dbReference>
<dbReference type="RefSeq" id="WP_137409323.1">
    <property type="nucleotide sequence ID" value="NZ_CP109970.1"/>
</dbReference>
<dbReference type="SMART" id="SM00382">
    <property type="entry name" value="AAA"/>
    <property type="match status" value="2"/>
</dbReference>
<gene>
    <name evidence="10" type="ORF">CFBP5507_25085</name>
</gene>
<dbReference type="AlphaFoldDB" id="A0A4Z1QS93"/>
<evidence type="ECO:0000256" key="7">
    <source>
        <dbReference type="ARBA" id="ARBA00022840"/>
    </source>
</evidence>
<evidence type="ECO:0000256" key="1">
    <source>
        <dbReference type="ARBA" id="ARBA00005417"/>
    </source>
</evidence>
<dbReference type="CDD" id="cd03215">
    <property type="entry name" value="ABC_Carb_Monos_II"/>
    <property type="match status" value="1"/>
</dbReference>
<dbReference type="InterPro" id="IPR050107">
    <property type="entry name" value="ABC_carbohydrate_import_ATPase"/>
</dbReference>